<name>A0ABQ4NRN8_9RHOB</name>
<protein>
    <submittedName>
        <fullName evidence="2">Twitching motility protein PilT</fullName>
    </submittedName>
</protein>
<dbReference type="EMBL" id="BPFH01000011">
    <property type="protein sequence ID" value="GIT97078.1"/>
    <property type="molecule type" value="Genomic_DNA"/>
</dbReference>
<dbReference type="InterPro" id="IPR002716">
    <property type="entry name" value="PIN_dom"/>
</dbReference>
<dbReference type="InterPro" id="IPR052919">
    <property type="entry name" value="TA_system_RNase"/>
</dbReference>
<accession>A0ABQ4NRN8</accession>
<dbReference type="Gene3D" id="3.40.50.1010">
    <property type="entry name" value="5'-nuclease"/>
    <property type="match status" value="1"/>
</dbReference>
<reference evidence="2 3" key="1">
    <citation type="submission" date="2021-05" db="EMBL/GenBank/DDBJ databases">
        <title>Bacteria Genome sequencing.</title>
        <authorList>
            <person name="Takabe Y."/>
            <person name="Nakajima Y."/>
            <person name="Suzuki S."/>
            <person name="Shiozaki T."/>
        </authorList>
    </citation>
    <scope>NUCLEOTIDE SEQUENCE [LARGE SCALE GENOMIC DNA]</scope>
    <source>
        <strain evidence="2 3">AI_62</strain>
    </source>
</reference>
<dbReference type="RefSeq" id="WP_220750561.1">
    <property type="nucleotide sequence ID" value="NZ_BPFH01000011.1"/>
</dbReference>
<comment type="caution">
    <text evidence="2">The sequence shown here is derived from an EMBL/GenBank/DDBJ whole genome shotgun (WGS) entry which is preliminary data.</text>
</comment>
<organism evidence="2 3">
    <name type="scientific">Jannaschia pagri</name>
    <dbReference type="NCBI Taxonomy" id="2829797"/>
    <lineage>
        <taxon>Bacteria</taxon>
        <taxon>Pseudomonadati</taxon>
        <taxon>Pseudomonadota</taxon>
        <taxon>Alphaproteobacteria</taxon>
        <taxon>Rhodobacterales</taxon>
        <taxon>Roseobacteraceae</taxon>
        <taxon>Jannaschia</taxon>
    </lineage>
</organism>
<dbReference type="InterPro" id="IPR041705">
    <property type="entry name" value="PIN_Sll0205"/>
</dbReference>
<evidence type="ECO:0000313" key="2">
    <source>
        <dbReference type="EMBL" id="GIT97078.1"/>
    </source>
</evidence>
<dbReference type="Pfam" id="PF01850">
    <property type="entry name" value="PIN"/>
    <property type="match status" value="1"/>
</dbReference>
<proteinExistence type="predicted"/>
<evidence type="ECO:0000259" key="1">
    <source>
        <dbReference type="Pfam" id="PF01850"/>
    </source>
</evidence>
<dbReference type="PANTHER" id="PTHR36173">
    <property type="entry name" value="RIBONUCLEASE VAPC16-RELATED"/>
    <property type="match status" value="1"/>
</dbReference>
<dbReference type="SUPFAM" id="SSF88723">
    <property type="entry name" value="PIN domain-like"/>
    <property type="match status" value="1"/>
</dbReference>
<dbReference type="CDD" id="cd09872">
    <property type="entry name" value="PIN_Sll0205-like"/>
    <property type="match status" value="1"/>
</dbReference>
<feature type="domain" description="PIN" evidence="1">
    <location>
        <begin position="4"/>
        <end position="119"/>
    </location>
</feature>
<sequence>MKLLLDTQIILWAVVNHPRLPAAYARQFSAPGTDLYVSSVSVWEVAIKRALGKLDVPEDLFDRVRQAGVLPLPITWAHAAHTETLPPLHKDPFDRMLIAQAQLEGMTLATADGEIARYDVARL</sequence>
<dbReference type="InterPro" id="IPR029060">
    <property type="entry name" value="PIN-like_dom_sf"/>
</dbReference>
<gene>
    <name evidence="2" type="ORF">JANAI62_37010</name>
</gene>
<dbReference type="PANTHER" id="PTHR36173:SF2">
    <property type="entry name" value="RIBONUCLEASE VAPC16"/>
    <property type="match status" value="1"/>
</dbReference>
<evidence type="ECO:0000313" key="3">
    <source>
        <dbReference type="Proteomes" id="UP000786693"/>
    </source>
</evidence>
<keyword evidence="3" id="KW-1185">Reference proteome</keyword>
<dbReference type="Proteomes" id="UP000786693">
    <property type="component" value="Unassembled WGS sequence"/>
</dbReference>